<dbReference type="Proteomes" id="UP000808349">
    <property type="component" value="Unassembled WGS sequence"/>
</dbReference>
<organism evidence="1 2">
    <name type="scientific">Candidatus Defluviibacterium haderslevense</name>
    <dbReference type="NCBI Taxonomy" id="2981993"/>
    <lineage>
        <taxon>Bacteria</taxon>
        <taxon>Pseudomonadati</taxon>
        <taxon>Bacteroidota</taxon>
        <taxon>Saprospiria</taxon>
        <taxon>Saprospirales</taxon>
        <taxon>Saprospiraceae</taxon>
        <taxon>Candidatus Defluviibacterium</taxon>
    </lineage>
</organism>
<dbReference type="EMBL" id="JADKFW010000013">
    <property type="protein sequence ID" value="MBK9718787.1"/>
    <property type="molecule type" value="Genomic_DNA"/>
</dbReference>
<gene>
    <name evidence="1" type="ORF">IPO85_14970</name>
</gene>
<accession>A0A9D7SA36</accession>
<reference evidence="1 2" key="1">
    <citation type="submission" date="2020-10" db="EMBL/GenBank/DDBJ databases">
        <title>Connecting structure to function with the recovery of over 1000 high-quality activated sludge metagenome-assembled genomes encoding full-length rRNA genes using long-read sequencing.</title>
        <authorList>
            <person name="Singleton C.M."/>
            <person name="Petriglieri F."/>
            <person name="Kristensen J.M."/>
            <person name="Kirkegaard R.H."/>
            <person name="Michaelsen T.Y."/>
            <person name="Andersen M.H."/>
            <person name="Karst S.M."/>
            <person name="Dueholm M.S."/>
            <person name="Nielsen P.H."/>
            <person name="Albertsen M."/>
        </authorList>
    </citation>
    <scope>NUCLEOTIDE SEQUENCE [LARGE SCALE GENOMIC DNA]</scope>
    <source>
        <strain evidence="1">Ribe_18-Q3-R11-54_BAT3C.373</strain>
    </source>
</reference>
<proteinExistence type="predicted"/>
<comment type="caution">
    <text evidence="1">The sequence shown here is derived from an EMBL/GenBank/DDBJ whole genome shotgun (WGS) entry which is preliminary data.</text>
</comment>
<sequence>MLEKNLEKKKLLNEKYIQVQNIRESSVYKALNEHQQFDLDYHIAKNALKYKLQLLEIKRIKFMLNSWIRTNVPKDFFEKRK</sequence>
<name>A0A9D7SA36_9BACT</name>
<evidence type="ECO:0000313" key="1">
    <source>
        <dbReference type="EMBL" id="MBK9718787.1"/>
    </source>
</evidence>
<dbReference type="AlphaFoldDB" id="A0A9D7SA36"/>
<evidence type="ECO:0000313" key="2">
    <source>
        <dbReference type="Proteomes" id="UP000808349"/>
    </source>
</evidence>
<protein>
    <submittedName>
        <fullName evidence="1">Uncharacterized protein</fullName>
    </submittedName>
</protein>